<proteinExistence type="predicted"/>
<reference evidence="2" key="2">
    <citation type="submission" date="2020-11" db="EMBL/GenBank/DDBJ databases">
        <authorList>
            <person name="McCartney M.A."/>
            <person name="Auch B."/>
            <person name="Kono T."/>
            <person name="Mallez S."/>
            <person name="Becker A."/>
            <person name="Gohl D.M."/>
            <person name="Silverstein K.A.T."/>
            <person name="Koren S."/>
            <person name="Bechman K.B."/>
            <person name="Herman A."/>
            <person name="Abrahante J.E."/>
            <person name="Garbe J."/>
        </authorList>
    </citation>
    <scope>NUCLEOTIDE SEQUENCE</scope>
    <source>
        <strain evidence="2">Duluth1</strain>
        <tissue evidence="2">Whole animal</tissue>
    </source>
</reference>
<dbReference type="AlphaFoldDB" id="A0A9D4F2H9"/>
<comment type="caution">
    <text evidence="2">The sequence shown here is derived from an EMBL/GenBank/DDBJ whole genome shotgun (WGS) entry which is preliminary data.</text>
</comment>
<evidence type="ECO:0000313" key="2">
    <source>
        <dbReference type="EMBL" id="KAH3789823.1"/>
    </source>
</evidence>
<sequence length="73" mass="8263">MLDNCVKRNSHAKLSRGSGENLESDVDYVFTVFEGKRGLMHVNLFLAVIFLTCRTSKTLDSIRCNISQIVVRD</sequence>
<dbReference type="Proteomes" id="UP000828390">
    <property type="component" value="Unassembled WGS sequence"/>
</dbReference>
<evidence type="ECO:0000313" key="3">
    <source>
        <dbReference type="Proteomes" id="UP000828390"/>
    </source>
</evidence>
<dbReference type="EMBL" id="JAIWYP010000008">
    <property type="protein sequence ID" value="KAH3789823.1"/>
    <property type="molecule type" value="Genomic_DNA"/>
</dbReference>
<evidence type="ECO:0000256" key="1">
    <source>
        <dbReference type="SAM" id="MobiDB-lite"/>
    </source>
</evidence>
<reference evidence="2" key="1">
    <citation type="journal article" date="2019" name="bioRxiv">
        <title>The Genome of the Zebra Mussel, Dreissena polymorpha: A Resource for Invasive Species Research.</title>
        <authorList>
            <person name="McCartney M.A."/>
            <person name="Auch B."/>
            <person name="Kono T."/>
            <person name="Mallez S."/>
            <person name="Zhang Y."/>
            <person name="Obille A."/>
            <person name="Becker A."/>
            <person name="Abrahante J.E."/>
            <person name="Garbe J."/>
            <person name="Badalamenti J.P."/>
            <person name="Herman A."/>
            <person name="Mangelson H."/>
            <person name="Liachko I."/>
            <person name="Sullivan S."/>
            <person name="Sone E.D."/>
            <person name="Koren S."/>
            <person name="Silverstein K.A.T."/>
            <person name="Beckman K.B."/>
            <person name="Gohl D.M."/>
        </authorList>
    </citation>
    <scope>NUCLEOTIDE SEQUENCE</scope>
    <source>
        <strain evidence="2">Duluth1</strain>
        <tissue evidence="2">Whole animal</tissue>
    </source>
</reference>
<keyword evidence="3" id="KW-1185">Reference proteome</keyword>
<protein>
    <submittedName>
        <fullName evidence="2">Uncharacterized protein</fullName>
    </submittedName>
</protein>
<accession>A0A9D4F2H9</accession>
<gene>
    <name evidence="2" type="ORF">DPMN_168012</name>
</gene>
<feature type="region of interest" description="Disordered" evidence="1">
    <location>
        <begin position="1"/>
        <end position="20"/>
    </location>
</feature>
<organism evidence="2 3">
    <name type="scientific">Dreissena polymorpha</name>
    <name type="common">Zebra mussel</name>
    <name type="synonym">Mytilus polymorpha</name>
    <dbReference type="NCBI Taxonomy" id="45954"/>
    <lineage>
        <taxon>Eukaryota</taxon>
        <taxon>Metazoa</taxon>
        <taxon>Spiralia</taxon>
        <taxon>Lophotrochozoa</taxon>
        <taxon>Mollusca</taxon>
        <taxon>Bivalvia</taxon>
        <taxon>Autobranchia</taxon>
        <taxon>Heteroconchia</taxon>
        <taxon>Euheterodonta</taxon>
        <taxon>Imparidentia</taxon>
        <taxon>Neoheterodontei</taxon>
        <taxon>Myida</taxon>
        <taxon>Dreissenoidea</taxon>
        <taxon>Dreissenidae</taxon>
        <taxon>Dreissena</taxon>
    </lineage>
</organism>
<name>A0A9D4F2H9_DREPO</name>